<evidence type="ECO:0000313" key="3">
    <source>
        <dbReference type="EMBL" id="MBD7987714.1"/>
    </source>
</evidence>
<dbReference type="InterPro" id="IPR000801">
    <property type="entry name" value="Esterase-like"/>
</dbReference>
<feature type="signal peptide" evidence="2">
    <location>
        <begin position="1"/>
        <end position="25"/>
    </location>
</feature>
<keyword evidence="2" id="KW-0732">Signal</keyword>
<dbReference type="PROSITE" id="PS51257">
    <property type="entry name" value="PROKAR_LIPOPROTEIN"/>
    <property type="match status" value="1"/>
</dbReference>
<evidence type="ECO:0000313" key="4">
    <source>
        <dbReference type="Proteomes" id="UP000647183"/>
    </source>
</evidence>
<accession>A0ABR8UI58</accession>
<feature type="chain" id="PRO_5047249334" evidence="2">
    <location>
        <begin position="26"/>
        <end position="307"/>
    </location>
</feature>
<dbReference type="PANTHER" id="PTHR48098:SF6">
    <property type="entry name" value="FERRI-BACILLIBACTIN ESTERASE BESA"/>
    <property type="match status" value="1"/>
</dbReference>
<dbReference type="Pfam" id="PF00756">
    <property type="entry name" value="Esterase"/>
    <property type="match status" value="1"/>
</dbReference>
<evidence type="ECO:0000256" key="2">
    <source>
        <dbReference type="SAM" id="SignalP"/>
    </source>
</evidence>
<dbReference type="RefSeq" id="WP_191728917.1">
    <property type="nucleotide sequence ID" value="NZ_JACSQJ010000002.1"/>
</dbReference>
<dbReference type="Proteomes" id="UP000647183">
    <property type="component" value="Unassembled WGS sequence"/>
</dbReference>
<name>A0ABR8UI58_9GAMM</name>
<dbReference type="PANTHER" id="PTHR48098">
    <property type="entry name" value="ENTEROCHELIN ESTERASE-RELATED"/>
    <property type="match status" value="1"/>
</dbReference>
<dbReference type="InterPro" id="IPR029058">
    <property type="entry name" value="AB_hydrolase_fold"/>
</dbReference>
<gene>
    <name evidence="3" type="ORF">H9645_06685</name>
</gene>
<comment type="caution">
    <text evidence="3">The sequence shown here is derived from an EMBL/GenBank/DDBJ whole genome shotgun (WGS) entry which is preliminary data.</text>
</comment>
<reference evidence="3 4" key="1">
    <citation type="submission" date="2020-08" db="EMBL/GenBank/DDBJ databases">
        <title>A Genomic Blueprint of the Chicken Gut Microbiome.</title>
        <authorList>
            <person name="Gilroy R."/>
            <person name="Ravi A."/>
            <person name="Getino M."/>
            <person name="Pursley I."/>
            <person name="Horton D.L."/>
            <person name="Alikhan N.-F."/>
            <person name="Baker D."/>
            <person name="Gharbi K."/>
            <person name="Hall N."/>
            <person name="Watson M."/>
            <person name="Adriaenssens E.M."/>
            <person name="Foster-Nyarko E."/>
            <person name="Jarju S."/>
            <person name="Secka A."/>
            <person name="Antonio M."/>
            <person name="Oren A."/>
            <person name="Chaudhuri R."/>
            <person name="La Ragione R.M."/>
            <person name="Hildebrand F."/>
            <person name="Pallen M.J."/>
        </authorList>
    </citation>
    <scope>NUCLEOTIDE SEQUENCE [LARGE SCALE GENOMIC DNA]</scope>
    <source>
        <strain evidence="3 4">Sa2BVA3</strain>
    </source>
</reference>
<dbReference type="GO" id="GO:0016787">
    <property type="term" value="F:hydrolase activity"/>
    <property type="evidence" value="ECO:0007669"/>
    <property type="project" value="UniProtKB-KW"/>
</dbReference>
<dbReference type="Gene3D" id="3.40.50.1820">
    <property type="entry name" value="alpha/beta hydrolase"/>
    <property type="match status" value="1"/>
</dbReference>
<keyword evidence="3" id="KW-0378">Hydrolase</keyword>
<evidence type="ECO:0000256" key="1">
    <source>
        <dbReference type="SAM" id="MobiDB-lite"/>
    </source>
</evidence>
<sequence length="307" mass="33232">MTPARILSATLLLTACLHGCASVQAPPSASASAGLPAAAPTPRGQPGPADPVPLDHLPALAGDYFPLASRADGRTHHVYVRLPEGYDASSGRTYPVVYLLDGDSLFPLLAPTHLFLGYDEGLPEAIIVGLAYGGFDPAINRRNLDFTAAGADSAPDQGGAEAHHRFLREQLLPEVERRYRADPARRVLVGQSRAGYFVLWSAVHDPDLFWGRIASNPSHGPAREQLFGAPATHRRDDLQLVVASGARDTEARVRHAAEWSATWQQRPDAPWDVELAVLPEGTHAASIGEAYRRAMLWLFRDDITPRP</sequence>
<dbReference type="InterPro" id="IPR050583">
    <property type="entry name" value="Mycobacterial_A85_antigen"/>
</dbReference>
<keyword evidence="4" id="KW-1185">Reference proteome</keyword>
<organism evidence="3 4">
    <name type="scientific">Luteimonas colneyensis</name>
    <dbReference type="NCBI Taxonomy" id="2762230"/>
    <lineage>
        <taxon>Bacteria</taxon>
        <taxon>Pseudomonadati</taxon>
        <taxon>Pseudomonadota</taxon>
        <taxon>Gammaproteobacteria</taxon>
        <taxon>Lysobacterales</taxon>
        <taxon>Lysobacteraceae</taxon>
        <taxon>Luteimonas</taxon>
    </lineage>
</organism>
<protein>
    <submittedName>
        <fullName evidence="3">Alpha/beta hydrolase</fullName>
    </submittedName>
</protein>
<proteinExistence type="predicted"/>
<dbReference type="EMBL" id="JACSQJ010000002">
    <property type="protein sequence ID" value="MBD7987714.1"/>
    <property type="molecule type" value="Genomic_DNA"/>
</dbReference>
<feature type="compositionally biased region" description="Low complexity" evidence="1">
    <location>
        <begin position="31"/>
        <end position="40"/>
    </location>
</feature>
<dbReference type="SUPFAM" id="SSF53474">
    <property type="entry name" value="alpha/beta-Hydrolases"/>
    <property type="match status" value="1"/>
</dbReference>
<feature type="region of interest" description="Disordered" evidence="1">
    <location>
        <begin position="31"/>
        <end position="53"/>
    </location>
</feature>